<evidence type="ECO:0000256" key="6">
    <source>
        <dbReference type="ARBA" id="ARBA00048785"/>
    </source>
</evidence>
<dbReference type="InterPro" id="IPR036467">
    <property type="entry name" value="LS/RS_sf"/>
</dbReference>
<dbReference type="FunFam" id="3.40.50.960:FF:000005">
    <property type="entry name" value="6,7-dimethyl-8-ribityllumazine synthase"/>
    <property type="match status" value="1"/>
</dbReference>
<comment type="similarity">
    <text evidence="2 7">Belongs to the DMRL synthase family.</text>
</comment>
<dbReference type="GO" id="GO:0009231">
    <property type="term" value="P:riboflavin biosynthetic process"/>
    <property type="evidence" value="ECO:0007669"/>
    <property type="project" value="UniProtKB-KW"/>
</dbReference>
<dbReference type="InterPro" id="IPR034964">
    <property type="entry name" value="LS"/>
</dbReference>
<keyword evidence="5 7" id="KW-0808">Transferase</keyword>
<dbReference type="CDD" id="cd09209">
    <property type="entry name" value="Lumazine_synthase-I"/>
    <property type="match status" value="1"/>
</dbReference>
<accession>A0AA39UKI3</accession>
<gene>
    <name evidence="8" type="ORF">IW261DRAFT_1040438</name>
</gene>
<dbReference type="EC" id="2.5.1.78" evidence="3 7"/>
<dbReference type="AlphaFoldDB" id="A0AA39UKI3"/>
<comment type="catalytic activity">
    <reaction evidence="6 7">
        <text>(2S)-2-hydroxy-3-oxobutyl phosphate + 5-amino-6-(D-ribitylamino)uracil = 6,7-dimethyl-8-(1-D-ribityl)lumazine + phosphate + 2 H2O + H(+)</text>
        <dbReference type="Rhea" id="RHEA:26152"/>
        <dbReference type="ChEBI" id="CHEBI:15377"/>
        <dbReference type="ChEBI" id="CHEBI:15378"/>
        <dbReference type="ChEBI" id="CHEBI:15934"/>
        <dbReference type="ChEBI" id="CHEBI:43474"/>
        <dbReference type="ChEBI" id="CHEBI:58201"/>
        <dbReference type="ChEBI" id="CHEBI:58830"/>
        <dbReference type="EC" id="2.5.1.78"/>
    </reaction>
</comment>
<dbReference type="EMBL" id="JAUEPR010000007">
    <property type="protein sequence ID" value="KAK0482595.1"/>
    <property type="molecule type" value="Genomic_DNA"/>
</dbReference>
<dbReference type="Proteomes" id="UP001175227">
    <property type="component" value="Unassembled WGS sequence"/>
</dbReference>
<evidence type="ECO:0000256" key="4">
    <source>
        <dbReference type="ARBA" id="ARBA00022619"/>
    </source>
</evidence>
<dbReference type="PANTHER" id="PTHR21058:SF0">
    <property type="entry name" value="6,7-DIMETHYL-8-RIBITYLLUMAZINE SYNTHASE"/>
    <property type="match status" value="1"/>
</dbReference>
<dbReference type="GO" id="GO:0009349">
    <property type="term" value="C:riboflavin synthase complex"/>
    <property type="evidence" value="ECO:0007669"/>
    <property type="project" value="UniProtKB-UniRule"/>
</dbReference>
<dbReference type="SUPFAM" id="SSF52121">
    <property type="entry name" value="Lumazine synthase"/>
    <property type="match status" value="1"/>
</dbReference>
<dbReference type="GO" id="GO:0005758">
    <property type="term" value="C:mitochondrial intermembrane space"/>
    <property type="evidence" value="ECO:0007669"/>
    <property type="project" value="TreeGrafter"/>
</dbReference>
<evidence type="ECO:0000256" key="7">
    <source>
        <dbReference type="RuleBase" id="RU003795"/>
    </source>
</evidence>
<evidence type="ECO:0000256" key="5">
    <source>
        <dbReference type="ARBA" id="ARBA00022679"/>
    </source>
</evidence>
<dbReference type="NCBIfam" id="TIGR00114">
    <property type="entry name" value="lumazine-synth"/>
    <property type="match status" value="1"/>
</dbReference>
<comment type="caution">
    <text evidence="8">The sequence shown here is derived from an EMBL/GenBank/DDBJ whole genome shotgun (WGS) entry which is preliminary data.</text>
</comment>
<reference evidence="8" key="1">
    <citation type="submission" date="2023-06" db="EMBL/GenBank/DDBJ databases">
        <authorList>
            <consortium name="Lawrence Berkeley National Laboratory"/>
            <person name="Ahrendt S."/>
            <person name="Sahu N."/>
            <person name="Indic B."/>
            <person name="Wong-Bajracharya J."/>
            <person name="Merenyi Z."/>
            <person name="Ke H.-M."/>
            <person name="Monk M."/>
            <person name="Kocsube S."/>
            <person name="Drula E."/>
            <person name="Lipzen A."/>
            <person name="Balint B."/>
            <person name="Henrissat B."/>
            <person name="Andreopoulos B."/>
            <person name="Martin F.M."/>
            <person name="Harder C.B."/>
            <person name="Rigling D."/>
            <person name="Ford K.L."/>
            <person name="Foster G.D."/>
            <person name="Pangilinan J."/>
            <person name="Papanicolaou A."/>
            <person name="Barry K."/>
            <person name="LaButti K."/>
            <person name="Viragh M."/>
            <person name="Koriabine M."/>
            <person name="Yan M."/>
            <person name="Riley R."/>
            <person name="Champramary S."/>
            <person name="Plett K.L."/>
            <person name="Tsai I.J."/>
            <person name="Slot J."/>
            <person name="Sipos G."/>
            <person name="Plett J."/>
            <person name="Nagy L.G."/>
            <person name="Grigoriev I.V."/>
        </authorList>
    </citation>
    <scope>NUCLEOTIDE SEQUENCE</scope>
    <source>
        <strain evidence="8">ICMP 16352</strain>
    </source>
</reference>
<comment type="pathway">
    <text evidence="1 7">Cofactor biosynthesis; riboflavin biosynthesis; riboflavin from 2-hydroxy-3-oxobutyl phosphate and 5-amino-6-(D-ribitylamino)uracil: step 1/2.</text>
</comment>
<evidence type="ECO:0000256" key="2">
    <source>
        <dbReference type="ARBA" id="ARBA00007424"/>
    </source>
</evidence>
<evidence type="ECO:0000256" key="1">
    <source>
        <dbReference type="ARBA" id="ARBA00004917"/>
    </source>
</evidence>
<proteinExistence type="inferred from homology"/>
<dbReference type="InterPro" id="IPR002180">
    <property type="entry name" value="LS/RS"/>
</dbReference>
<protein>
    <recommendedName>
        <fullName evidence="3 7">6,7-dimethyl-8-ribityllumazine synthase</fullName>
        <shortName evidence="7">DMRL synthase</shortName>
        <ecNumber evidence="3 7">2.5.1.78</ecNumber>
    </recommendedName>
</protein>
<name>A0AA39UKI3_9AGAR</name>
<dbReference type="HAMAP" id="MF_00178">
    <property type="entry name" value="Lumazine_synth"/>
    <property type="match status" value="1"/>
</dbReference>
<dbReference type="PANTHER" id="PTHR21058">
    <property type="entry name" value="6,7-DIMETHYL-8-RIBITYLLUMAZINE SYNTHASE DMRL SYNTHASE LUMAZINE SYNTHASE"/>
    <property type="match status" value="1"/>
</dbReference>
<evidence type="ECO:0000313" key="8">
    <source>
        <dbReference type="EMBL" id="KAK0482595.1"/>
    </source>
</evidence>
<evidence type="ECO:0000313" key="9">
    <source>
        <dbReference type="Proteomes" id="UP001175227"/>
    </source>
</evidence>
<dbReference type="Gene3D" id="3.40.50.960">
    <property type="entry name" value="Lumazine/riboflavin synthase"/>
    <property type="match status" value="1"/>
</dbReference>
<sequence length="274" mass="29840">MRVYVAREREPVRGIQILAGIHTSKVSGHSDDNRGRREGQRSSFSKFLHYFKNDRYHVQSRRHARTGNTCEETETKYDGSALRIAIVHARWNREVIDALVAGALQKLKEAGVKESNIVVQSVPGSFELPLACSRMIAGSHIQPASNDTDLLGGLNFGTSTKIPSRTGTPAPVAAVTMPNKPFDAVIAIGVLIKGSTMHFEYICDSVSHALMKIQVDTGVPVIFGVLTALTDDQALDRAGLGRGDNKGHNHGEDWGLAAVEMGSHCRRWGQGQFA</sequence>
<dbReference type="GO" id="GO:0000906">
    <property type="term" value="F:6,7-dimethyl-8-ribityllumazine synthase activity"/>
    <property type="evidence" value="ECO:0007669"/>
    <property type="project" value="UniProtKB-EC"/>
</dbReference>
<evidence type="ECO:0000256" key="3">
    <source>
        <dbReference type="ARBA" id="ARBA00012664"/>
    </source>
</evidence>
<keyword evidence="9" id="KW-1185">Reference proteome</keyword>
<keyword evidence="4 7" id="KW-0686">Riboflavin biosynthesis</keyword>
<dbReference type="Pfam" id="PF00885">
    <property type="entry name" value="DMRL_synthase"/>
    <property type="match status" value="2"/>
</dbReference>
<comment type="function">
    <text evidence="7">Catalyzes the formation of 6,7-dimethyl-8-ribityllumazine by condensation of 5-amino-6-(D-ribitylamino)uracil with 3,4-dihydroxy-2-butanone 4-phosphate. This is the penultimate step in the biosynthesis of riboflavin.</text>
</comment>
<organism evidence="8 9">
    <name type="scientific">Armillaria novae-zelandiae</name>
    <dbReference type="NCBI Taxonomy" id="153914"/>
    <lineage>
        <taxon>Eukaryota</taxon>
        <taxon>Fungi</taxon>
        <taxon>Dikarya</taxon>
        <taxon>Basidiomycota</taxon>
        <taxon>Agaricomycotina</taxon>
        <taxon>Agaricomycetes</taxon>
        <taxon>Agaricomycetidae</taxon>
        <taxon>Agaricales</taxon>
        <taxon>Marasmiineae</taxon>
        <taxon>Physalacriaceae</taxon>
        <taxon>Armillaria</taxon>
    </lineage>
</organism>